<dbReference type="PROSITE" id="PS50191">
    <property type="entry name" value="CRAL_TRIO"/>
    <property type="match status" value="1"/>
</dbReference>
<dbReference type="CDD" id="cd00159">
    <property type="entry name" value="RhoGAP"/>
    <property type="match status" value="1"/>
</dbReference>
<feature type="domain" description="Rho-GAP" evidence="3">
    <location>
        <begin position="197"/>
        <end position="394"/>
    </location>
</feature>
<evidence type="ECO:0000313" key="5">
    <source>
        <dbReference type="Proteomes" id="UP000789739"/>
    </source>
</evidence>
<feature type="domain" description="CRAL-TRIO" evidence="2">
    <location>
        <begin position="20"/>
        <end position="165"/>
    </location>
</feature>
<dbReference type="PANTHER" id="PTHR45808:SF2">
    <property type="entry name" value="RHO GTPASE-ACTIVATING PROTEIN 68F"/>
    <property type="match status" value="1"/>
</dbReference>
<gene>
    <name evidence="4" type="ORF">PBRASI_LOCUS1843</name>
</gene>
<name>A0A9N8WK47_9GLOM</name>
<dbReference type="GO" id="GO:0005737">
    <property type="term" value="C:cytoplasm"/>
    <property type="evidence" value="ECO:0007669"/>
    <property type="project" value="TreeGrafter"/>
</dbReference>
<dbReference type="Pfam" id="PF00620">
    <property type="entry name" value="RhoGAP"/>
    <property type="match status" value="1"/>
</dbReference>
<comment type="caution">
    <text evidence="4">The sequence shown here is derived from an EMBL/GenBank/DDBJ whole genome shotgun (WGS) entry which is preliminary data.</text>
</comment>
<dbReference type="InterPro" id="IPR036865">
    <property type="entry name" value="CRAL-TRIO_dom_sf"/>
</dbReference>
<dbReference type="CDD" id="cd00170">
    <property type="entry name" value="SEC14"/>
    <property type="match status" value="1"/>
</dbReference>
<evidence type="ECO:0000259" key="3">
    <source>
        <dbReference type="PROSITE" id="PS50238"/>
    </source>
</evidence>
<dbReference type="Gene3D" id="1.10.555.10">
    <property type="entry name" value="Rho GTPase activation protein"/>
    <property type="match status" value="1"/>
</dbReference>
<feature type="region of interest" description="Disordered" evidence="1">
    <location>
        <begin position="483"/>
        <end position="515"/>
    </location>
</feature>
<protein>
    <submittedName>
        <fullName evidence="4">106_t:CDS:1</fullName>
    </submittedName>
</protein>
<dbReference type="InterPro" id="IPR008936">
    <property type="entry name" value="Rho_GTPase_activation_prot"/>
</dbReference>
<dbReference type="InterPro" id="IPR000198">
    <property type="entry name" value="RhoGAP_dom"/>
</dbReference>
<dbReference type="PANTHER" id="PTHR45808">
    <property type="entry name" value="RHO GTPASE-ACTIVATING PROTEIN 68F"/>
    <property type="match status" value="1"/>
</dbReference>
<evidence type="ECO:0000259" key="2">
    <source>
        <dbReference type="PROSITE" id="PS50191"/>
    </source>
</evidence>
<dbReference type="SUPFAM" id="SSF52087">
    <property type="entry name" value="CRAL/TRIO domain"/>
    <property type="match status" value="1"/>
</dbReference>
<evidence type="ECO:0000313" key="4">
    <source>
        <dbReference type="EMBL" id="CAG8486169.1"/>
    </source>
</evidence>
<dbReference type="SMART" id="SM00324">
    <property type="entry name" value="RhoGAP"/>
    <property type="match status" value="1"/>
</dbReference>
<accession>A0A9N8WK47</accession>
<dbReference type="PROSITE" id="PS50238">
    <property type="entry name" value="RHOGAP"/>
    <property type="match status" value="1"/>
</dbReference>
<dbReference type="Gene3D" id="3.40.525.10">
    <property type="entry name" value="CRAL-TRIO lipid binding domain"/>
    <property type="match status" value="1"/>
</dbReference>
<dbReference type="GO" id="GO:0005096">
    <property type="term" value="F:GTPase activator activity"/>
    <property type="evidence" value="ECO:0007669"/>
    <property type="project" value="TreeGrafter"/>
</dbReference>
<dbReference type="InterPro" id="IPR001251">
    <property type="entry name" value="CRAL-TRIO_dom"/>
</dbReference>
<reference evidence="4" key="1">
    <citation type="submission" date="2021-06" db="EMBL/GenBank/DDBJ databases">
        <authorList>
            <person name="Kallberg Y."/>
            <person name="Tangrot J."/>
            <person name="Rosling A."/>
        </authorList>
    </citation>
    <scope>NUCLEOTIDE SEQUENCE</scope>
    <source>
        <strain evidence="4">BR232B</strain>
    </source>
</reference>
<proteinExistence type="predicted"/>
<evidence type="ECO:0000256" key="1">
    <source>
        <dbReference type="SAM" id="MobiDB-lite"/>
    </source>
</evidence>
<dbReference type="Pfam" id="PF13716">
    <property type="entry name" value="CRAL_TRIO_2"/>
    <property type="match status" value="1"/>
</dbReference>
<dbReference type="GO" id="GO:0007264">
    <property type="term" value="P:small GTPase-mediated signal transduction"/>
    <property type="evidence" value="ECO:0007669"/>
    <property type="project" value="TreeGrafter"/>
</dbReference>
<dbReference type="EMBL" id="CAJVPI010000129">
    <property type="protein sequence ID" value="CAG8486169.1"/>
    <property type="molecule type" value="Genomic_DNA"/>
</dbReference>
<dbReference type="SMART" id="SM00516">
    <property type="entry name" value="SEC14"/>
    <property type="match status" value="1"/>
</dbReference>
<sequence length="515" mass="57945">MWKNWFDKHYTETPAPSQFDEEALADYVNTKVIYQAGVDFESKPMVVICACNLPNPKEVNYDKILGRILQRLDLFVESDYSVVFFAGGAKYRPGWSWILRAYSSLGRKYKKNLKSFYVVHASTWTRLVLDLMSAVISPKFLRKVKYVSTLSELAKYVPLTQIDIPPVVYEYNIRYEDKIALPSSRSYDEHGHLMFGIPIEVLMGSAGEKGIPRVVKECVAYLRANGLYTEGVFRRSPNSMFLRQAREAYDRGNPIKLEDYGVHTAAVLLKMFFHQLPKPLIPSDLYDVLRQISQKPTPLDRVEFIRNKVFSLFSPATIILLRHVFALLRDIAEHREKNKMTAYNLAVMLAPNLVHSGSPTLDVSMCTISLDDERVGGGVGLFVRNCIEHFDLVFEDVDEPKELIRDVIETASFSTSSSMSDSTESSATITLNHSGTLSYSSPPKYPSLRRMKSFGALSSNSVDVRVGSGVEVAGVMAQGLVSRSPPPYAYRDEPNSPLSVSSLEELRRAAPWATA</sequence>
<organism evidence="4 5">
    <name type="scientific">Paraglomus brasilianum</name>
    <dbReference type="NCBI Taxonomy" id="144538"/>
    <lineage>
        <taxon>Eukaryota</taxon>
        <taxon>Fungi</taxon>
        <taxon>Fungi incertae sedis</taxon>
        <taxon>Mucoromycota</taxon>
        <taxon>Glomeromycotina</taxon>
        <taxon>Glomeromycetes</taxon>
        <taxon>Paraglomerales</taxon>
        <taxon>Paraglomeraceae</taxon>
        <taxon>Paraglomus</taxon>
    </lineage>
</organism>
<dbReference type="SUPFAM" id="SSF48350">
    <property type="entry name" value="GTPase activation domain, GAP"/>
    <property type="match status" value="1"/>
</dbReference>
<dbReference type="AlphaFoldDB" id="A0A9N8WK47"/>
<dbReference type="OrthoDB" id="19923at2759"/>
<keyword evidence="5" id="KW-1185">Reference proteome</keyword>
<dbReference type="Proteomes" id="UP000789739">
    <property type="component" value="Unassembled WGS sequence"/>
</dbReference>